<dbReference type="PANTHER" id="PTHR43479">
    <property type="entry name" value="ACREF/ENVCD OPERON REPRESSOR-RELATED"/>
    <property type="match status" value="1"/>
</dbReference>
<comment type="caution">
    <text evidence="5">The sequence shown here is derived from an EMBL/GenBank/DDBJ whole genome shotgun (WGS) entry which is preliminary data.</text>
</comment>
<dbReference type="Proteomes" id="UP000702954">
    <property type="component" value="Unassembled WGS sequence"/>
</dbReference>
<evidence type="ECO:0000313" key="7">
    <source>
        <dbReference type="Proteomes" id="UP000702954"/>
    </source>
</evidence>
<dbReference type="PRINTS" id="PR00455">
    <property type="entry name" value="HTHTETR"/>
</dbReference>
<dbReference type="PROSITE" id="PS50977">
    <property type="entry name" value="HTH_TETR_2"/>
    <property type="match status" value="1"/>
</dbReference>
<feature type="DNA-binding region" description="H-T-H motif" evidence="2">
    <location>
        <begin position="32"/>
        <end position="51"/>
    </location>
</feature>
<dbReference type="RefSeq" id="WP_116442145.1">
    <property type="nucleotide sequence ID" value="NZ_BHEO01000008.1"/>
</dbReference>
<proteinExistence type="predicted"/>
<organism evidence="5 6">
    <name type="scientific">Faecalimonas umbilicata</name>
    <dbReference type="NCBI Taxonomy" id="1912855"/>
    <lineage>
        <taxon>Bacteria</taxon>
        <taxon>Bacillati</taxon>
        <taxon>Bacillota</taxon>
        <taxon>Clostridia</taxon>
        <taxon>Lachnospirales</taxon>
        <taxon>Lachnospiraceae</taxon>
        <taxon>Faecalimonas</taxon>
    </lineage>
</organism>
<dbReference type="Gene3D" id="1.10.357.10">
    <property type="entry name" value="Tetracycline Repressor, domain 2"/>
    <property type="match status" value="1"/>
</dbReference>
<dbReference type="InterPro" id="IPR050624">
    <property type="entry name" value="HTH-type_Tx_Regulator"/>
</dbReference>
<dbReference type="Pfam" id="PF00440">
    <property type="entry name" value="TetR_N"/>
    <property type="match status" value="1"/>
</dbReference>
<evidence type="ECO:0000313" key="4">
    <source>
        <dbReference type="EMBL" id="GBU06040.1"/>
    </source>
</evidence>
<evidence type="ECO:0000313" key="5">
    <source>
        <dbReference type="EMBL" id="TCS63962.1"/>
    </source>
</evidence>
<reference evidence="4 7" key="1">
    <citation type="journal article" date="2018" name="Int. J. Syst. Evol. Microbiol.">
        <title>Draft Genome Sequence of Faecalimonas umbilicata JCM 30896T, an Acetate-Producing Bacterium Isolated from Human Feces.</title>
        <authorList>
            <person name="Sakamoto M."/>
            <person name="Ikeyama N."/>
            <person name="Yuki M."/>
            <person name="Ohkuma M."/>
        </authorList>
    </citation>
    <scope>NUCLEOTIDE SEQUENCE [LARGE SCALE GENOMIC DNA]</scope>
    <source>
        <strain evidence="4 7">EGH7</strain>
    </source>
</reference>
<dbReference type="GO" id="GO:0003677">
    <property type="term" value="F:DNA binding"/>
    <property type="evidence" value="ECO:0007669"/>
    <property type="project" value="UniProtKB-UniRule"/>
</dbReference>
<protein>
    <submittedName>
        <fullName evidence="5">TetR family transcriptional regulator</fullName>
    </submittedName>
</protein>
<evidence type="ECO:0000313" key="6">
    <source>
        <dbReference type="Proteomes" id="UP000294613"/>
    </source>
</evidence>
<dbReference type="SUPFAM" id="SSF46689">
    <property type="entry name" value="Homeodomain-like"/>
    <property type="match status" value="1"/>
</dbReference>
<dbReference type="EMBL" id="BHEO01000008">
    <property type="protein sequence ID" value="GBU06040.1"/>
    <property type="molecule type" value="Genomic_DNA"/>
</dbReference>
<dbReference type="InterPro" id="IPR023772">
    <property type="entry name" value="DNA-bd_HTH_TetR-type_CS"/>
</dbReference>
<dbReference type="InterPro" id="IPR001647">
    <property type="entry name" value="HTH_TetR"/>
</dbReference>
<feature type="domain" description="HTH tetR-type" evidence="3">
    <location>
        <begin position="9"/>
        <end position="69"/>
    </location>
</feature>
<accession>A0A4R3JDQ0</accession>
<keyword evidence="1 2" id="KW-0238">DNA-binding</keyword>
<dbReference type="Proteomes" id="UP000294613">
    <property type="component" value="Unassembled WGS sequence"/>
</dbReference>
<dbReference type="AlphaFoldDB" id="A0A4R3JDQ0"/>
<evidence type="ECO:0000259" key="3">
    <source>
        <dbReference type="PROSITE" id="PS50977"/>
    </source>
</evidence>
<dbReference type="PROSITE" id="PS01081">
    <property type="entry name" value="HTH_TETR_1"/>
    <property type="match status" value="1"/>
</dbReference>
<evidence type="ECO:0000256" key="2">
    <source>
        <dbReference type="PROSITE-ProRule" id="PRU00335"/>
    </source>
</evidence>
<dbReference type="EMBL" id="SLZV01000027">
    <property type="protein sequence ID" value="TCS63962.1"/>
    <property type="molecule type" value="Genomic_DNA"/>
</dbReference>
<dbReference type="PANTHER" id="PTHR43479:SF11">
    <property type="entry name" value="ACREF_ENVCD OPERON REPRESSOR-RELATED"/>
    <property type="match status" value="1"/>
</dbReference>
<evidence type="ECO:0000256" key="1">
    <source>
        <dbReference type="ARBA" id="ARBA00023125"/>
    </source>
</evidence>
<reference evidence="5 6" key="2">
    <citation type="submission" date="2019-03" db="EMBL/GenBank/DDBJ databases">
        <title>Genomic Encyclopedia of Type Strains, Phase IV (KMG-IV): sequencing the most valuable type-strain genomes for metagenomic binning, comparative biology and taxonomic classification.</title>
        <authorList>
            <person name="Goeker M."/>
        </authorList>
    </citation>
    <scope>NUCLEOTIDE SEQUENCE [LARGE SCALE GENOMIC DNA]</scope>
    <source>
        <strain evidence="5 6">DSM 103426</strain>
    </source>
</reference>
<keyword evidence="7" id="KW-1185">Reference proteome</keyword>
<name>A0A4R3JDQ0_9FIRM</name>
<dbReference type="InterPro" id="IPR009057">
    <property type="entry name" value="Homeodomain-like_sf"/>
</dbReference>
<gene>
    <name evidence="5" type="ORF">EDD74_12736</name>
    <name evidence="4" type="ORF">FAEUMB_25810</name>
</gene>
<sequence length="209" mass="24168">MGKLETNKKVKKNALLQNAFELFTDKGFAKTTISDIVSRAGLAKGTFYLYFKDKYDLRDKLIVYKAGQLFCDAYKALVSQPMNGFEQELLFVADYIIERLKKDHSLLQFLAKNLSWGIFRTAFSSNVPKESEEFYDYYLRMLKKNHIGCKDPELMLFTIIELINATCYNCILFEEPVTIDEYLPYLHLSIIQIFRAFTVEASAIPANTI</sequence>